<dbReference type="InParanoid" id="A0A6P8IIB8"/>
<evidence type="ECO:0000256" key="1">
    <source>
        <dbReference type="SAM" id="MobiDB-lite"/>
    </source>
</evidence>
<dbReference type="KEGG" id="aten:116301377"/>
<feature type="compositionally biased region" description="Polar residues" evidence="1">
    <location>
        <begin position="28"/>
        <end position="37"/>
    </location>
</feature>
<gene>
    <name evidence="3" type="primary">LOC116301377</name>
</gene>
<reference evidence="3" key="1">
    <citation type="submission" date="2025-08" db="UniProtKB">
        <authorList>
            <consortium name="RefSeq"/>
        </authorList>
    </citation>
    <scope>IDENTIFICATION</scope>
    <source>
        <tissue evidence="3">Tentacle</tissue>
    </source>
</reference>
<evidence type="ECO:0000313" key="2">
    <source>
        <dbReference type="Proteomes" id="UP000515163"/>
    </source>
</evidence>
<dbReference type="InterPro" id="IPR038817">
    <property type="entry name" value="CCDC192"/>
</dbReference>
<dbReference type="AlphaFoldDB" id="A0A6P8IIB8"/>
<organism evidence="2 3">
    <name type="scientific">Actinia tenebrosa</name>
    <name type="common">Australian red waratah sea anemone</name>
    <dbReference type="NCBI Taxonomy" id="6105"/>
    <lineage>
        <taxon>Eukaryota</taxon>
        <taxon>Metazoa</taxon>
        <taxon>Cnidaria</taxon>
        <taxon>Anthozoa</taxon>
        <taxon>Hexacorallia</taxon>
        <taxon>Actiniaria</taxon>
        <taxon>Actiniidae</taxon>
        <taxon>Actinia</taxon>
    </lineage>
</organism>
<name>A0A6P8IIB8_ACTTE</name>
<sequence length="314" mass="36184">MGSNPSKNEVVKIRIPSSKGKRDESDDSLSSKPNITSKAEVDELNGELNALKVELKTQKEQNANSEDLSYSLQNQLDEREREILLLREELDSLQRKTSISTRSDKDIECDNTGVEDKCDRTIYAKDQYIQTLEEELKMMKELTTKQDERYQRKLKKLRSLLSKSKQDSSLKLFELKDEKSKLVEENTKLQERIERMSLDSGDFGRQGSASSQRSVLSRDKDINENVTEDVIDNHDDPRMKLILELSEQVANLDSENLALKRELKHCRKVAERVEKLRIQKKQNKSSDRTEIVCVDKGSSSWKEPQSNQACLEIT</sequence>
<dbReference type="PANTHER" id="PTHR38580">
    <property type="entry name" value="COILED-COIL DOMAIN-CONTAINING PROTEIN 192"/>
    <property type="match status" value="1"/>
</dbReference>
<evidence type="ECO:0000313" key="3">
    <source>
        <dbReference type="RefSeq" id="XP_031566288.1"/>
    </source>
</evidence>
<feature type="region of interest" description="Disordered" evidence="1">
    <location>
        <begin position="1"/>
        <end position="41"/>
    </location>
</feature>
<feature type="region of interest" description="Disordered" evidence="1">
    <location>
        <begin position="197"/>
        <end position="218"/>
    </location>
</feature>
<proteinExistence type="predicted"/>
<keyword evidence="2" id="KW-1185">Reference proteome</keyword>
<protein>
    <submittedName>
        <fullName evidence="3">Kinectin-like</fullName>
    </submittedName>
</protein>
<dbReference type="Proteomes" id="UP000515163">
    <property type="component" value="Unplaced"/>
</dbReference>
<accession>A0A6P8IIB8</accession>
<dbReference type="OrthoDB" id="5979245at2759"/>
<dbReference type="GeneID" id="116301377"/>
<dbReference type="RefSeq" id="XP_031566288.1">
    <property type="nucleotide sequence ID" value="XM_031710428.1"/>
</dbReference>
<dbReference type="PANTHER" id="PTHR38580:SF1">
    <property type="entry name" value="COILED-COIL DOMAIN-CONTAINING PROTEIN 192"/>
    <property type="match status" value="1"/>
</dbReference>